<evidence type="ECO:0000256" key="1">
    <source>
        <dbReference type="ARBA" id="ARBA00004141"/>
    </source>
</evidence>
<feature type="transmembrane region" description="Helical" evidence="19">
    <location>
        <begin position="202"/>
        <end position="226"/>
    </location>
</feature>
<comment type="catalytic activity">
    <reaction evidence="12">
        <text>L-histidyl-L-alpha-amino acid(out) = L-histidyl-L-alpha-amino acid(in)</text>
        <dbReference type="Rhea" id="RHEA:79379"/>
        <dbReference type="ChEBI" id="CHEBI:229964"/>
    </reaction>
</comment>
<feature type="transmembrane region" description="Helical" evidence="19">
    <location>
        <begin position="169"/>
        <end position="190"/>
    </location>
</feature>
<feature type="transmembrane region" description="Helical" evidence="19">
    <location>
        <begin position="84"/>
        <end position="104"/>
    </location>
</feature>
<feature type="transmembrane region" description="Helical" evidence="19">
    <location>
        <begin position="335"/>
        <end position="354"/>
    </location>
</feature>
<comment type="catalytic activity">
    <reaction evidence="7">
        <text>L-alpha-aminoacyl-L-lysine(out) = L-alpha-aminoacyl-L-lysine(in)</text>
        <dbReference type="Rhea" id="RHEA:79383"/>
        <dbReference type="ChEBI" id="CHEBI:229966"/>
    </reaction>
</comment>
<comment type="function">
    <text evidence="17">Lysosomal dipeptide uniporter that selectively exports lysine, arginine or histidine-containing dipeptides with a net positive charge from the lysosome lumen into the cytosol. Could play a role in a specific type of protein O-glycosylation indirectly regulating macrophages migration and tissue invasion. Also essential for liver homeostasis.</text>
</comment>
<evidence type="ECO:0000256" key="9">
    <source>
        <dbReference type="ARBA" id="ARBA00044899"/>
    </source>
</evidence>
<feature type="transmembrane region" description="Helical" evidence="19">
    <location>
        <begin position="136"/>
        <end position="157"/>
    </location>
</feature>
<reference evidence="21 22" key="1">
    <citation type="submission" date="2016-07" db="EMBL/GenBank/DDBJ databases">
        <title>Pervasive Adenine N6-methylation of Active Genes in Fungi.</title>
        <authorList>
            <consortium name="DOE Joint Genome Institute"/>
            <person name="Mondo S.J."/>
            <person name="Dannebaum R.O."/>
            <person name="Kuo R.C."/>
            <person name="Labutti K."/>
            <person name="Haridas S."/>
            <person name="Kuo A."/>
            <person name="Salamov A."/>
            <person name="Ahrendt S.R."/>
            <person name="Lipzen A."/>
            <person name="Sullivan W."/>
            <person name="Andreopoulos W.B."/>
            <person name="Clum A."/>
            <person name="Lindquist E."/>
            <person name="Daum C."/>
            <person name="Ramamoorthy G.K."/>
            <person name="Gryganskyi A."/>
            <person name="Culley D."/>
            <person name="Magnuson J.K."/>
            <person name="James T.Y."/>
            <person name="O'Malley M.A."/>
            <person name="Stajich J.E."/>
            <person name="Spatafora J.W."/>
            <person name="Visel A."/>
            <person name="Grigoriev I.V."/>
        </authorList>
    </citation>
    <scope>NUCLEOTIDE SEQUENCE [LARGE SCALE GENOMIC DNA]</scope>
    <source>
        <strain evidence="21 22">NRRL 1336</strain>
    </source>
</reference>
<evidence type="ECO:0000256" key="2">
    <source>
        <dbReference type="ARBA" id="ARBA00044876"/>
    </source>
</evidence>
<evidence type="ECO:0000256" key="16">
    <source>
        <dbReference type="ARBA" id="ARBA00045018"/>
    </source>
</evidence>
<dbReference type="AlphaFoldDB" id="A0A1X2IAZ5"/>
<feature type="transmembrane region" description="Helical" evidence="19">
    <location>
        <begin position="427"/>
        <end position="447"/>
    </location>
</feature>
<evidence type="ECO:0000313" key="22">
    <source>
        <dbReference type="Proteomes" id="UP000193560"/>
    </source>
</evidence>
<sequence length="524" mass="57495">MASNKKALDTVELHDKEEIDNHGDRLAHSSEDTSFIHSHWRFKAIALLTALLLSAGGHFSASAISAMKSTVKSQLHIDNTKYGVLSSSVSIINTLIPIAGGTFVDTFGAIWGTLAANFMIVLGSILTAMAAKFHSFTVMIIGRIVFGIGSGVIVTMQESILSKWFRTRQLALVIGIQFSVGRLAAFMGTLVSNPIVEATGDWVWTFWLGLIFCAFSAAMNVIYACVVKYIDRQHATTNTSTTTTTTTINEPEQRKRLFYWRSILKFPLIYWLIILIECIHAAVWTSFHTIATEFVRVRFHTTDVEAGYTSSVAQIVPVVVTPFLGVLMDRVGGRMLILLLSSIFLVLSAALLGWTWADAAIGMVCYSMSLAMGPITMITSIGMILPPSYIGTGLGIYKSSNNIGATIMDIVVGIVQDKTAHQAYTGVMLSFLVLSAIGGGFVALLWVSQRCWHNDLLNCRKSVRLVRMKLISEREQDLATQGLDHYSNTPFTFISCMCVVAFMATLLVAWVLFFVYAVSGRTKA</sequence>
<dbReference type="InterPro" id="IPR020846">
    <property type="entry name" value="MFS_dom"/>
</dbReference>
<keyword evidence="19" id="KW-1133">Transmembrane helix</keyword>
<accession>A0A1X2IAZ5</accession>
<dbReference type="InterPro" id="IPR011701">
    <property type="entry name" value="MFS"/>
</dbReference>
<dbReference type="GO" id="GO:0016020">
    <property type="term" value="C:membrane"/>
    <property type="evidence" value="ECO:0007669"/>
    <property type="project" value="UniProtKB-SubCell"/>
</dbReference>
<dbReference type="PANTHER" id="PTHR23512:SF12">
    <property type="entry name" value="TRANSPORTER, PUTATIVE (AFU_ORTHOLOGUE AFUA_4G00260)-RELATED"/>
    <property type="match status" value="1"/>
</dbReference>
<evidence type="ECO:0000256" key="4">
    <source>
        <dbReference type="ARBA" id="ARBA00044881"/>
    </source>
</evidence>
<dbReference type="InterPro" id="IPR052187">
    <property type="entry name" value="MFSD1"/>
</dbReference>
<comment type="catalytic activity">
    <reaction evidence="14">
        <text>L-lysyl-glycine(out) = L-lysyl-glycine(in)</text>
        <dbReference type="Rhea" id="RHEA:79407"/>
        <dbReference type="ChEBI" id="CHEBI:191202"/>
    </reaction>
</comment>
<evidence type="ECO:0000256" key="15">
    <source>
        <dbReference type="ARBA" id="ARBA00044985"/>
    </source>
</evidence>
<comment type="subcellular location">
    <subcellularLocation>
        <location evidence="1">Membrane</location>
        <topology evidence="1">Multi-pass membrane protein</topology>
    </subcellularLocation>
</comment>
<feature type="transmembrane region" description="Helical" evidence="19">
    <location>
        <begin position="307"/>
        <end position="328"/>
    </location>
</feature>
<comment type="subunit">
    <text evidence="18">Homodimer. Interacts with lysosomal protein GLMP (via lumenal domain); the interaction starts while both proteins are still in the endoplasmic reticulum and is required for stabilization of MFSD1 in lysosomes but has no direct effect on its targeting to lysosomes or transporter activity.</text>
</comment>
<comment type="catalytic activity">
    <reaction evidence="2">
        <text>L-lysyl-L-alanine(out) = L-lysyl-L-alanine(in)</text>
        <dbReference type="Rhea" id="RHEA:79399"/>
        <dbReference type="ChEBI" id="CHEBI:229954"/>
    </reaction>
</comment>
<feature type="transmembrane region" description="Helical" evidence="19">
    <location>
        <begin position="44"/>
        <end position="64"/>
    </location>
</feature>
<evidence type="ECO:0000256" key="3">
    <source>
        <dbReference type="ARBA" id="ARBA00044878"/>
    </source>
</evidence>
<evidence type="ECO:0000256" key="11">
    <source>
        <dbReference type="ARBA" id="ARBA00044903"/>
    </source>
</evidence>
<evidence type="ECO:0000259" key="20">
    <source>
        <dbReference type="PROSITE" id="PS50850"/>
    </source>
</evidence>
<keyword evidence="19" id="KW-0472">Membrane</keyword>
<dbReference type="SUPFAM" id="SSF103473">
    <property type="entry name" value="MFS general substrate transporter"/>
    <property type="match status" value="1"/>
</dbReference>
<evidence type="ECO:0000256" key="6">
    <source>
        <dbReference type="ARBA" id="ARBA00044891"/>
    </source>
</evidence>
<evidence type="ECO:0000256" key="12">
    <source>
        <dbReference type="ARBA" id="ARBA00044912"/>
    </source>
</evidence>
<evidence type="ECO:0000256" key="17">
    <source>
        <dbReference type="ARBA" id="ARBA00045709"/>
    </source>
</evidence>
<evidence type="ECO:0000313" key="21">
    <source>
        <dbReference type="EMBL" id="ORZ13104.1"/>
    </source>
</evidence>
<evidence type="ECO:0000256" key="10">
    <source>
        <dbReference type="ARBA" id="ARBA00044900"/>
    </source>
</evidence>
<comment type="catalytic activity">
    <reaction evidence="6">
        <text>L-lysyl-L-alpha-amino acid(out) = L-lysyl-L-alpha-amino acid(in)</text>
        <dbReference type="Rhea" id="RHEA:79387"/>
        <dbReference type="ChEBI" id="CHEBI:229965"/>
    </reaction>
</comment>
<protein>
    <recommendedName>
        <fullName evidence="15">Lysosomal dipeptide transporter MFSD1</fullName>
    </recommendedName>
    <alternativeName>
        <fullName evidence="16">Major facilitator superfamily domain-containing protein 1</fullName>
    </alternativeName>
</protein>
<comment type="catalytic activity">
    <reaction evidence="9">
        <text>L-arginyl-L-alpha-amino acid(out) = L-arginyl-L-alpha-amino acid(in)</text>
        <dbReference type="Rhea" id="RHEA:79371"/>
        <dbReference type="ChEBI" id="CHEBI:84315"/>
    </reaction>
</comment>
<keyword evidence="22" id="KW-1185">Reference proteome</keyword>
<keyword evidence="19" id="KW-0812">Transmembrane</keyword>
<evidence type="ECO:0000256" key="14">
    <source>
        <dbReference type="ARBA" id="ARBA00044924"/>
    </source>
</evidence>
<dbReference type="PROSITE" id="PS50850">
    <property type="entry name" value="MFS"/>
    <property type="match status" value="1"/>
</dbReference>
<dbReference type="PANTHER" id="PTHR23512">
    <property type="entry name" value="MAJOR FACILITATOR SUPERFAMILY DOMAIN-CONTAINING PROTEIN 1"/>
    <property type="match status" value="1"/>
</dbReference>
<organism evidence="21 22">
    <name type="scientific">Absidia repens</name>
    <dbReference type="NCBI Taxonomy" id="90262"/>
    <lineage>
        <taxon>Eukaryota</taxon>
        <taxon>Fungi</taxon>
        <taxon>Fungi incertae sedis</taxon>
        <taxon>Mucoromycota</taxon>
        <taxon>Mucoromycotina</taxon>
        <taxon>Mucoromycetes</taxon>
        <taxon>Mucorales</taxon>
        <taxon>Cunninghamellaceae</taxon>
        <taxon>Absidia</taxon>
    </lineage>
</organism>
<comment type="catalytic activity">
    <reaction evidence="4">
        <text>L-alpha-aminoacyl-L-arginine(out) = L-alpha-aminoacyl-L-arginine(in)</text>
        <dbReference type="Rhea" id="RHEA:79367"/>
        <dbReference type="ChEBI" id="CHEBI:229968"/>
    </reaction>
</comment>
<comment type="catalytic activity">
    <reaction evidence="11">
        <text>L-arginyl-glycine(out) = L-arginyl-glycine(in)</text>
        <dbReference type="Rhea" id="RHEA:79391"/>
        <dbReference type="ChEBI" id="CHEBI:229955"/>
    </reaction>
</comment>
<dbReference type="OrthoDB" id="424834at2759"/>
<name>A0A1X2IAZ5_9FUNG</name>
<dbReference type="InterPro" id="IPR036259">
    <property type="entry name" value="MFS_trans_sf"/>
</dbReference>
<comment type="catalytic activity">
    <reaction evidence="5">
        <text>L-alpha-aminoacyl-L-histidine(out) = L-alpha-aminoacyl-L-histidine(in)</text>
        <dbReference type="Rhea" id="RHEA:79375"/>
        <dbReference type="ChEBI" id="CHEBI:229967"/>
    </reaction>
</comment>
<dbReference type="Gene3D" id="1.20.1250.20">
    <property type="entry name" value="MFS general substrate transporter like domains"/>
    <property type="match status" value="2"/>
</dbReference>
<dbReference type="Pfam" id="PF07690">
    <property type="entry name" value="MFS_1"/>
    <property type="match status" value="1"/>
</dbReference>
<comment type="catalytic activity">
    <reaction evidence="13">
        <text>L-alanyl-L-lysine(out) = L-alanyl-L-lysine(in)</text>
        <dbReference type="Rhea" id="RHEA:79415"/>
        <dbReference type="ChEBI" id="CHEBI:192470"/>
    </reaction>
</comment>
<feature type="transmembrane region" description="Helical" evidence="19">
    <location>
        <begin position="491"/>
        <end position="518"/>
    </location>
</feature>
<evidence type="ECO:0000256" key="13">
    <source>
        <dbReference type="ARBA" id="ARBA00044919"/>
    </source>
</evidence>
<proteinExistence type="predicted"/>
<dbReference type="Proteomes" id="UP000193560">
    <property type="component" value="Unassembled WGS sequence"/>
</dbReference>
<comment type="catalytic activity">
    <reaction evidence="3">
        <text>L-histidyl-glycine(out) = L-histidyl-glycine(in)</text>
        <dbReference type="Rhea" id="RHEA:79395"/>
        <dbReference type="ChEBI" id="CHEBI:229957"/>
    </reaction>
</comment>
<evidence type="ECO:0000256" key="19">
    <source>
        <dbReference type="SAM" id="Phobius"/>
    </source>
</evidence>
<feature type="domain" description="Major facilitator superfamily (MFS) profile" evidence="20">
    <location>
        <begin position="46"/>
        <end position="450"/>
    </location>
</feature>
<feature type="transmembrane region" description="Helical" evidence="19">
    <location>
        <begin position="263"/>
        <end position="287"/>
    </location>
</feature>
<gene>
    <name evidence="21" type="ORF">BCR42DRAFT_419189</name>
</gene>
<evidence type="ECO:0000256" key="8">
    <source>
        <dbReference type="ARBA" id="ARBA00044898"/>
    </source>
</evidence>
<evidence type="ECO:0000256" key="5">
    <source>
        <dbReference type="ARBA" id="ARBA00044884"/>
    </source>
</evidence>
<feature type="transmembrane region" description="Helical" evidence="19">
    <location>
        <begin position="111"/>
        <end position="130"/>
    </location>
</feature>
<dbReference type="GO" id="GO:0022857">
    <property type="term" value="F:transmembrane transporter activity"/>
    <property type="evidence" value="ECO:0007669"/>
    <property type="project" value="InterPro"/>
</dbReference>
<evidence type="ECO:0000256" key="7">
    <source>
        <dbReference type="ARBA" id="ARBA00044893"/>
    </source>
</evidence>
<evidence type="ECO:0000256" key="18">
    <source>
        <dbReference type="ARBA" id="ARBA00046376"/>
    </source>
</evidence>
<comment type="catalytic activity">
    <reaction evidence="10">
        <text>L-lysyl-L-lysine(out) = L-lysyl-L-lysine(in)</text>
        <dbReference type="Rhea" id="RHEA:79403"/>
        <dbReference type="ChEBI" id="CHEBI:229956"/>
    </reaction>
</comment>
<dbReference type="STRING" id="90262.A0A1X2IAZ5"/>
<dbReference type="EMBL" id="MCGE01000017">
    <property type="protein sequence ID" value="ORZ13104.1"/>
    <property type="molecule type" value="Genomic_DNA"/>
</dbReference>
<comment type="catalytic activity">
    <reaction evidence="8">
        <text>L-aspartyl-L-lysine(out) = L-aspartyl-L-lysine(in)</text>
        <dbReference type="Rhea" id="RHEA:79411"/>
        <dbReference type="ChEBI" id="CHEBI:229953"/>
    </reaction>
</comment>
<comment type="caution">
    <text evidence="21">The sequence shown here is derived from an EMBL/GenBank/DDBJ whole genome shotgun (WGS) entry which is preliminary data.</text>
</comment>